<evidence type="ECO:0000256" key="5">
    <source>
        <dbReference type="ARBA" id="ARBA00022989"/>
    </source>
</evidence>
<organism evidence="9 10">
    <name type="scientific">Marinobacter gudaonensis</name>
    <dbReference type="NCBI Taxonomy" id="375760"/>
    <lineage>
        <taxon>Bacteria</taxon>
        <taxon>Pseudomonadati</taxon>
        <taxon>Pseudomonadota</taxon>
        <taxon>Gammaproteobacteria</taxon>
        <taxon>Pseudomonadales</taxon>
        <taxon>Marinobacteraceae</taxon>
        <taxon>Marinobacter</taxon>
    </lineage>
</organism>
<dbReference type="PANTHER" id="PTHR33778">
    <property type="entry name" value="PROTEIN MGTC"/>
    <property type="match status" value="1"/>
</dbReference>
<proteinExistence type="inferred from homology"/>
<evidence type="ECO:0000256" key="4">
    <source>
        <dbReference type="ARBA" id="ARBA00022692"/>
    </source>
</evidence>
<evidence type="ECO:0000256" key="6">
    <source>
        <dbReference type="ARBA" id="ARBA00023136"/>
    </source>
</evidence>
<evidence type="ECO:0000256" key="2">
    <source>
        <dbReference type="ARBA" id="ARBA00009298"/>
    </source>
</evidence>
<comment type="similarity">
    <text evidence="2 7">Belongs to the MgtC/SapB family.</text>
</comment>
<dbReference type="EMBL" id="FOYV01000001">
    <property type="protein sequence ID" value="SFR39075.1"/>
    <property type="molecule type" value="Genomic_DNA"/>
</dbReference>
<dbReference type="InterPro" id="IPR003416">
    <property type="entry name" value="MgtC/SapB/SrpB/YhiD_fam"/>
</dbReference>
<evidence type="ECO:0000256" key="3">
    <source>
        <dbReference type="ARBA" id="ARBA00022475"/>
    </source>
</evidence>
<evidence type="ECO:0000259" key="8">
    <source>
        <dbReference type="Pfam" id="PF02308"/>
    </source>
</evidence>
<gene>
    <name evidence="9" type="ORF">SAMN04488073_0309</name>
</gene>
<dbReference type="STRING" id="375760.SAMN04488073_0309"/>
<evidence type="ECO:0000313" key="9">
    <source>
        <dbReference type="EMBL" id="SFR39075.1"/>
    </source>
</evidence>
<name>A0A1I6GA83_9GAMM</name>
<dbReference type="InterPro" id="IPR049177">
    <property type="entry name" value="MgtC_SapB_SrpB_YhiD_N"/>
</dbReference>
<feature type="transmembrane region" description="Helical" evidence="7">
    <location>
        <begin position="12"/>
        <end position="31"/>
    </location>
</feature>
<feature type="domain" description="MgtC/SapB/SrpB/YhiD N-terminal" evidence="8">
    <location>
        <begin position="19"/>
        <end position="143"/>
    </location>
</feature>
<evidence type="ECO:0000256" key="1">
    <source>
        <dbReference type="ARBA" id="ARBA00004651"/>
    </source>
</evidence>
<dbReference type="Pfam" id="PF02308">
    <property type="entry name" value="MgtC"/>
    <property type="match status" value="1"/>
</dbReference>
<dbReference type="OrthoDB" id="9811198at2"/>
<dbReference type="PANTHER" id="PTHR33778:SF1">
    <property type="entry name" value="MAGNESIUM TRANSPORTER YHID-RELATED"/>
    <property type="match status" value="1"/>
</dbReference>
<keyword evidence="7" id="KW-0997">Cell inner membrane</keyword>
<feature type="transmembrane region" description="Helical" evidence="7">
    <location>
        <begin position="98"/>
        <end position="119"/>
    </location>
</feature>
<dbReference type="Proteomes" id="UP000199290">
    <property type="component" value="Unassembled WGS sequence"/>
</dbReference>
<dbReference type="AlphaFoldDB" id="A0A1I6GA83"/>
<sequence>MELIPDLDWNIVVFHIRDLLYAYILALPIGWDRERHERSAGLRTFPLVAVAACAYMLVGLQVLDSSGAEARVMEGIITGIGFIGGGAILKNVVKGESYVSGTATAASLWLTGAIGISVATGRLEIALVLSVITFFTLRLVKSAKMLKGPERKTPD</sequence>
<feature type="transmembrane region" description="Helical" evidence="7">
    <location>
        <begin position="75"/>
        <end position="93"/>
    </location>
</feature>
<feature type="transmembrane region" description="Helical" evidence="7">
    <location>
        <begin position="43"/>
        <end position="63"/>
    </location>
</feature>
<dbReference type="GO" id="GO:0005886">
    <property type="term" value="C:plasma membrane"/>
    <property type="evidence" value="ECO:0007669"/>
    <property type="project" value="UniProtKB-SubCell"/>
</dbReference>
<keyword evidence="3" id="KW-1003">Cell membrane</keyword>
<evidence type="ECO:0000313" key="10">
    <source>
        <dbReference type="Proteomes" id="UP000199290"/>
    </source>
</evidence>
<keyword evidence="6 7" id="KW-0472">Membrane</keyword>
<comment type="subcellular location">
    <subcellularLocation>
        <location evidence="7">Cell inner membrane</location>
        <topology evidence="7">Multi-pass membrane protein</topology>
    </subcellularLocation>
    <subcellularLocation>
        <location evidence="1">Cell membrane</location>
        <topology evidence="1">Multi-pass membrane protein</topology>
    </subcellularLocation>
</comment>
<feature type="transmembrane region" description="Helical" evidence="7">
    <location>
        <begin position="125"/>
        <end position="141"/>
    </location>
</feature>
<keyword evidence="10" id="KW-1185">Reference proteome</keyword>
<accession>A0A1I6GA83</accession>
<reference evidence="10" key="1">
    <citation type="submission" date="2016-10" db="EMBL/GenBank/DDBJ databases">
        <authorList>
            <person name="Varghese N."/>
            <person name="Submissions S."/>
        </authorList>
    </citation>
    <scope>NUCLEOTIDE SEQUENCE [LARGE SCALE GENOMIC DNA]</scope>
    <source>
        <strain evidence="10">CGMCC 1.6294</strain>
    </source>
</reference>
<evidence type="ECO:0000256" key="7">
    <source>
        <dbReference type="RuleBase" id="RU365041"/>
    </source>
</evidence>
<protein>
    <recommendedName>
        <fullName evidence="7">Protein MgtC</fullName>
    </recommendedName>
</protein>
<keyword evidence="5 7" id="KW-1133">Transmembrane helix</keyword>
<dbReference type="RefSeq" id="WP_091985216.1">
    <property type="nucleotide sequence ID" value="NZ_FOYV01000001.1"/>
</dbReference>
<dbReference type="PRINTS" id="PR01837">
    <property type="entry name" value="MGTCSAPBPROT"/>
</dbReference>
<keyword evidence="4 7" id="KW-0812">Transmembrane</keyword>